<keyword evidence="11 15" id="KW-1133">Transmembrane helix</keyword>
<evidence type="ECO:0000256" key="10">
    <source>
        <dbReference type="ARBA" id="ARBA00022927"/>
    </source>
</evidence>
<evidence type="ECO:0000256" key="14">
    <source>
        <dbReference type="RuleBase" id="RU003923"/>
    </source>
</evidence>
<evidence type="ECO:0000256" key="3">
    <source>
        <dbReference type="ARBA" id="ARBA00005745"/>
    </source>
</evidence>
<evidence type="ECO:0000256" key="13">
    <source>
        <dbReference type="ARBA" id="ARBA00030750"/>
    </source>
</evidence>
<dbReference type="InterPro" id="IPR001992">
    <property type="entry name" value="T2SS_GspF/T4SS_PilC_CS"/>
</dbReference>
<keyword evidence="12 15" id="KW-0472">Membrane</keyword>
<keyword evidence="10" id="KW-0653">Protein transport</keyword>
<keyword evidence="6" id="KW-0997">Cell inner membrane</keyword>
<evidence type="ECO:0000256" key="1">
    <source>
        <dbReference type="ARBA" id="ARBA00002684"/>
    </source>
</evidence>
<evidence type="ECO:0000259" key="16">
    <source>
        <dbReference type="Pfam" id="PF00482"/>
    </source>
</evidence>
<dbReference type="EMBL" id="FOGN01000001">
    <property type="protein sequence ID" value="SER53957.1"/>
    <property type="molecule type" value="Genomic_DNA"/>
</dbReference>
<comment type="subcellular location">
    <subcellularLocation>
        <location evidence="2 14">Cell inner membrane</location>
        <topology evidence="2 14">Multi-pass membrane protein</topology>
    </subcellularLocation>
</comment>
<dbReference type="GO" id="GO:0015628">
    <property type="term" value="P:protein secretion by the type II secretion system"/>
    <property type="evidence" value="ECO:0007669"/>
    <property type="project" value="InterPro"/>
</dbReference>
<organism evidence="19 22">
    <name type="scientific">Halopseudomonas bauzanensis</name>
    <dbReference type="NCBI Taxonomy" id="653930"/>
    <lineage>
        <taxon>Bacteria</taxon>
        <taxon>Pseudomonadati</taxon>
        <taxon>Pseudomonadota</taxon>
        <taxon>Gammaproteobacteria</taxon>
        <taxon>Pseudomonadales</taxon>
        <taxon>Pseudomonadaceae</taxon>
        <taxon>Halopseudomonas</taxon>
    </lineage>
</organism>
<dbReference type="EMBL" id="FOUA01000001">
    <property type="protein sequence ID" value="SFL69728.1"/>
    <property type="molecule type" value="Genomic_DNA"/>
</dbReference>
<dbReference type="Proteomes" id="UP000186904">
    <property type="component" value="Unassembled WGS sequence"/>
</dbReference>
<evidence type="ECO:0000256" key="9">
    <source>
        <dbReference type="ARBA" id="ARBA00022837"/>
    </source>
</evidence>
<evidence type="ECO:0000313" key="22">
    <source>
        <dbReference type="Proteomes" id="UP000305198"/>
    </source>
</evidence>
<keyword evidence="4 14" id="KW-0813">Transport</keyword>
<evidence type="ECO:0000313" key="21">
    <source>
        <dbReference type="Proteomes" id="UP000186904"/>
    </source>
</evidence>
<dbReference type="PANTHER" id="PTHR30012">
    <property type="entry name" value="GENERAL SECRETION PATHWAY PROTEIN"/>
    <property type="match status" value="1"/>
</dbReference>
<dbReference type="FunFam" id="1.20.81.30:FF:000001">
    <property type="entry name" value="Type II secretion system protein F"/>
    <property type="match status" value="2"/>
</dbReference>
<evidence type="ECO:0000256" key="11">
    <source>
        <dbReference type="ARBA" id="ARBA00022989"/>
    </source>
</evidence>
<keyword evidence="9" id="KW-0106">Calcium</keyword>
<gene>
    <name evidence="19" type="primary">gspF</name>
    <name evidence="19" type="ORF">FA869_05865</name>
    <name evidence="18" type="ORF">SAMN04487855_0769</name>
    <name evidence="17" type="ORF">SAMN05216589_0856</name>
</gene>
<evidence type="ECO:0000256" key="4">
    <source>
        <dbReference type="ARBA" id="ARBA00022448"/>
    </source>
</evidence>
<keyword evidence="8" id="KW-0479">Metal-binding</keyword>
<feature type="transmembrane region" description="Helical" evidence="15">
    <location>
        <begin position="222"/>
        <end position="241"/>
    </location>
</feature>
<comment type="similarity">
    <text evidence="3 14">Belongs to the GSP F family.</text>
</comment>
<proteinExistence type="inferred from homology"/>
<reference evidence="19 22" key="2">
    <citation type="submission" date="2019-04" db="EMBL/GenBank/DDBJ databases">
        <title>Crypto-aerobic microbial life in anoxic (sulfidic) marine sediments.</title>
        <authorList>
            <person name="Bhattacharya S."/>
            <person name="Roy C."/>
            <person name="Mondal N."/>
            <person name="Sarkar J."/>
            <person name="Mandal S."/>
            <person name="Rameez M.J."/>
            <person name="Ghosh W."/>
        </authorList>
    </citation>
    <scope>NUCLEOTIDE SEQUENCE [LARGE SCALE GENOMIC DNA]</scope>
    <source>
        <strain evidence="19 22">SBBB</strain>
    </source>
</reference>
<evidence type="ECO:0000313" key="19">
    <source>
        <dbReference type="EMBL" id="TKA93671.1"/>
    </source>
</evidence>
<reference evidence="20 21" key="1">
    <citation type="submission" date="2016-10" db="EMBL/GenBank/DDBJ databases">
        <authorList>
            <person name="de Groot N.N."/>
        </authorList>
    </citation>
    <scope>NUCLEOTIDE SEQUENCE [LARGE SCALE GENOMIC DNA]</scope>
    <source>
        <strain evidence="18 20">CGMCC 1.9095</strain>
        <strain evidence="17 21">DSM 22558</strain>
    </source>
</reference>
<evidence type="ECO:0000313" key="18">
    <source>
        <dbReference type="EMBL" id="SFL69728.1"/>
    </source>
</evidence>
<dbReference type="PRINTS" id="PR00812">
    <property type="entry name" value="BCTERIALGSPF"/>
</dbReference>
<accession>A0A031MGE2</accession>
<evidence type="ECO:0000256" key="8">
    <source>
        <dbReference type="ARBA" id="ARBA00022723"/>
    </source>
</evidence>
<keyword evidence="7 14" id="KW-0812">Transmembrane</keyword>
<protein>
    <recommendedName>
        <fullName evidence="13">General secretion pathway protein F</fullName>
    </recommendedName>
</protein>
<feature type="domain" description="Type II secretion system protein GspF" evidence="16">
    <location>
        <begin position="70"/>
        <end position="192"/>
    </location>
</feature>
<dbReference type="STRING" id="653930.SAMN05216589_0856"/>
<keyword evidence="20" id="KW-1185">Reference proteome</keyword>
<evidence type="ECO:0000256" key="6">
    <source>
        <dbReference type="ARBA" id="ARBA00022519"/>
    </source>
</evidence>
<feature type="domain" description="Type II secretion system protein GspF" evidence="16">
    <location>
        <begin position="272"/>
        <end position="394"/>
    </location>
</feature>
<dbReference type="PANTHER" id="PTHR30012:SF0">
    <property type="entry name" value="TYPE II SECRETION SYSTEM PROTEIN F-RELATED"/>
    <property type="match status" value="1"/>
</dbReference>
<dbReference type="AlphaFoldDB" id="A0A031MGE2"/>
<dbReference type="GO" id="GO:0015627">
    <property type="term" value="C:type II protein secretion system complex"/>
    <property type="evidence" value="ECO:0007669"/>
    <property type="project" value="InterPro"/>
</dbReference>
<dbReference type="NCBIfam" id="TIGR02120">
    <property type="entry name" value="GspF"/>
    <property type="match status" value="1"/>
</dbReference>
<keyword evidence="5" id="KW-1003">Cell membrane</keyword>
<evidence type="ECO:0000256" key="15">
    <source>
        <dbReference type="SAM" id="Phobius"/>
    </source>
</evidence>
<dbReference type="Proteomes" id="UP000186599">
    <property type="component" value="Unassembled WGS sequence"/>
</dbReference>
<dbReference type="Proteomes" id="UP000305198">
    <property type="component" value="Unassembled WGS sequence"/>
</dbReference>
<dbReference type="Gene3D" id="1.20.81.30">
    <property type="entry name" value="Type II secretion system (T2SS), domain F"/>
    <property type="match status" value="2"/>
</dbReference>
<dbReference type="Pfam" id="PF00482">
    <property type="entry name" value="T2SSF"/>
    <property type="match status" value="2"/>
</dbReference>
<feature type="transmembrane region" description="Helical" evidence="15">
    <location>
        <begin position="375"/>
        <end position="396"/>
    </location>
</feature>
<evidence type="ECO:0000256" key="12">
    <source>
        <dbReference type="ARBA" id="ARBA00023136"/>
    </source>
</evidence>
<evidence type="ECO:0000256" key="2">
    <source>
        <dbReference type="ARBA" id="ARBA00004429"/>
    </source>
</evidence>
<evidence type="ECO:0000256" key="5">
    <source>
        <dbReference type="ARBA" id="ARBA00022475"/>
    </source>
</evidence>
<evidence type="ECO:0000256" key="7">
    <source>
        <dbReference type="ARBA" id="ARBA00022692"/>
    </source>
</evidence>
<feature type="transmembrane region" description="Helical" evidence="15">
    <location>
        <begin position="168"/>
        <end position="191"/>
    </location>
</feature>
<dbReference type="RefSeq" id="WP_036988632.1">
    <property type="nucleotide sequence ID" value="NZ_FOGN01000001.1"/>
</dbReference>
<dbReference type="EMBL" id="SWAV01000001">
    <property type="protein sequence ID" value="TKA93671.1"/>
    <property type="molecule type" value="Genomic_DNA"/>
</dbReference>
<dbReference type="PROSITE" id="PS00874">
    <property type="entry name" value="T2SP_F"/>
    <property type="match status" value="1"/>
</dbReference>
<dbReference type="GO" id="GO:0005886">
    <property type="term" value="C:plasma membrane"/>
    <property type="evidence" value="ECO:0007669"/>
    <property type="project" value="UniProtKB-SubCell"/>
</dbReference>
<dbReference type="InterPro" id="IPR042094">
    <property type="entry name" value="T2SS_GspF_sf"/>
</dbReference>
<dbReference type="InterPro" id="IPR003004">
    <property type="entry name" value="GspF/PilC"/>
</dbReference>
<dbReference type="GO" id="GO:0046872">
    <property type="term" value="F:metal ion binding"/>
    <property type="evidence" value="ECO:0007669"/>
    <property type="project" value="UniProtKB-KW"/>
</dbReference>
<name>A0A031MGE2_9GAMM</name>
<evidence type="ECO:0000313" key="20">
    <source>
        <dbReference type="Proteomes" id="UP000186599"/>
    </source>
</evidence>
<dbReference type="InterPro" id="IPR018076">
    <property type="entry name" value="T2SS_GspF_dom"/>
</dbReference>
<dbReference type="OrthoDB" id="9805682at2"/>
<sequence>MPAFEYVALDQAGRTRKGVEEGDSSRQVRGRLREQGLMPMAVNEVAEKTSVLRMPVLQRRIKPLELSLATRQMATLARAGMPIEEVLGTVARQSESPKVKATLSAVRTRVMEGLPLAHAMGEFPSVFPAIYRTTIAAGEQAGRMDVVLERLADNVEAQNAMRQKIQLAMFYPAILTVVALLVVVALLTYVVPEVVQVFAGMNQQLPTLTRALIATSDTVRNWGWLMLLGIVALVTLTRQLLKRPAARLSWDRGMLKLPLIGRLIRGLNTARFARTLNILAGSGVPLLDALNMSASVISNTPMRDAVSDAAKKVREGAGVGHSLERSGYFPPMTLSLIKSGESSGTLDKMLERAAETQERELEARIAMVMGVFEPLLILAMGGVVLIIVLAILLPIFELNQLVN</sequence>
<evidence type="ECO:0000313" key="17">
    <source>
        <dbReference type="EMBL" id="SER53957.1"/>
    </source>
</evidence>
<comment type="function">
    <text evidence="1">Component of the type II secretion system inner membrane complex required for the energy-dependent secretion of extracellular factors such as proteases and toxins from the periplasm.</text>
</comment>
<dbReference type="InterPro" id="IPR011850">
    <property type="entry name" value="T2SS_GspF"/>
</dbReference>